<feature type="non-terminal residue" evidence="2">
    <location>
        <position position="224"/>
    </location>
</feature>
<gene>
    <name evidence="2" type="primary">LOC101847947</name>
</gene>
<evidence type="ECO:0000313" key="2">
    <source>
        <dbReference type="RefSeq" id="XP_035824877.1"/>
    </source>
</evidence>
<accession>A0ABM1VR35</accession>
<name>A0ABM1VR35_APLCA</name>
<sequence length="224" mass="25999">MSLAVGTWVRPDSRFKSLPKLMDSASPARPPRIFGRVMTPIFPRSADMAVPKSSTLEFTRSRTEPRIEILNVDGLEMYDPDLLDGDDLDCESDAISDEGETPRSRAEKAAEFEVAHNWMLKEETERNARKFDRTKRKLTICLPDDDPLEGINNRLEEVQSMVKPKAELSGFIEDMDPEQRERIYRITNMDFHTVSKERRKNWKKSDFIKHAFRMVRMMTLATSR</sequence>
<organism evidence="1 2">
    <name type="scientific">Aplysia californica</name>
    <name type="common">California sea hare</name>
    <dbReference type="NCBI Taxonomy" id="6500"/>
    <lineage>
        <taxon>Eukaryota</taxon>
        <taxon>Metazoa</taxon>
        <taxon>Spiralia</taxon>
        <taxon>Lophotrochozoa</taxon>
        <taxon>Mollusca</taxon>
        <taxon>Gastropoda</taxon>
        <taxon>Heterobranchia</taxon>
        <taxon>Euthyneura</taxon>
        <taxon>Tectipleura</taxon>
        <taxon>Aplysiida</taxon>
        <taxon>Aplysioidea</taxon>
        <taxon>Aplysiidae</taxon>
        <taxon>Aplysia</taxon>
    </lineage>
</organism>
<protein>
    <submittedName>
        <fullName evidence="2">Uncharacterized protein LOC101847947</fullName>
    </submittedName>
</protein>
<proteinExistence type="predicted"/>
<dbReference type="Proteomes" id="UP000694888">
    <property type="component" value="Unplaced"/>
</dbReference>
<evidence type="ECO:0000313" key="1">
    <source>
        <dbReference type="Proteomes" id="UP000694888"/>
    </source>
</evidence>
<reference evidence="2" key="1">
    <citation type="submission" date="2025-08" db="UniProtKB">
        <authorList>
            <consortium name="RefSeq"/>
        </authorList>
    </citation>
    <scope>IDENTIFICATION</scope>
</reference>
<dbReference type="GeneID" id="101847947"/>
<dbReference type="RefSeq" id="XP_035824877.1">
    <property type="nucleotide sequence ID" value="XM_035968984.1"/>
</dbReference>
<keyword evidence="1" id="KW-1185">Reference proteome</keyword>